<comment type="caution">
    <text evidence="2">The sequence shown here is derived from an EMBL/GenBank/DDBJ whole genome shotgun (WGS) entry which is preliminary data.</text>
</comment>
<protein>
    <recommendedName>
        <fullName evidence="4">Outer membrane protein beta-barrel domain-containing protein</fullName>
    </recommendedName>
</protein>
<evidence type="ECO:0000256" key="1">
    <source>
        <dbReference type="SAM" id="SignalP"/>
    </source>
</evidence>
<reference evidence="3" key="1">
    <citation type="submission" date="2016-02" db="EMBL/GenBank/DDBJ databases">
        <authorList>
            <person name="Shin S.-K."/>
            <person name="Yi H."/>
            <person name="Kim E."/>
        </authorList>
    </citation>
    <scope>NUCLEOTIDE SEQUENCE [LARGE SCALE GENOMIC DNA]</scope>
    <source>
        <strain evidence="3">LPB0003</strain>
    </source>
</reference>
<proteinExistence type="predicted"/>
<name>A0A1B8TYM9_9FLAO</name>
<feature type="chain" id="PRO_5008615760" description="Outer membrane protein beta-barrel domain-containing protein" evidence="1">
    <location>
        <begin position="19"/>
        <end position="467"/>
    </location>
</feature>
<dbReference type="OrthoDB" id="1444416at2"/>
<dbReference type="AlphaFoldDB" id="A0A1B8TYM9"/>
<evidence type="ECO:0008006" key="4">
    <source>
        <dbReference type="Google" id="ProtNLM"/>
    </source>
</evidence>
<dbReference type="Proteomes" id="UP000092584">
    <property type="component" value="Unassembled WGS sequence"/>
</dbReference>
<dbReference type="KEGG" id="pob:LPB03_02995"/>
<dbReference type="EMBL" id="LSFM01000022">
    <property type="protein sequence ID" value="OBY64599.1"/>
    <property type="molecule type" value="Genomic_DNA"/>
</dbReference>
<dbReference type="RefSeq" id="WP_065319346.1">
    <property type="nucleotide sequence ID" value="NZ_CP017477.1"/>
</dbReference>
<organism evidence="2 3">
    <name type="scientific">Polaribacter vadi</name>
    <dbReference type="NCBI Taxonomy" id="1774273"/>
    <lineage>
        <taxon>Bacteria</taxon>
        <taxon>Pseudomonadati</taxon>
        <taxon>Bacteroidota</taxon>
        <taxon>Flavobacteriia</taxon>
        <taxon>Flavobacteriales</taxon>
        <taxon>Flavobacteriaceae</taxon>
    </lineage>
</organism>
<gene>
    <name evidence="2" type="ORF">LPB3_09500</name>
</gene>
<sequence>MKKLATLLFFLFVFTIQAQHDILLTYDSDKNDISADRTEIVSKREYNIVLDNVNSAIVKATVKLRYFDIASDIPEVLKPILNISSSDQISFDKDNKSMFMEAISEIEALELLDEEAILYINKKDSIKENKGIENKLSELEFKKLQEHVQTDILENLYSLAKEKSALLDTLTNKINNLYTRTLVNPDTAKALIVEQDILQNFRVSNKNDLIIEVSRAVYFIKATEVLFKLRLEKIDTPSIKITMLYAYLKEIETKLSVTEYIKDIKFLYVSKTAKSIITLESFKAKNAGLQAEVVLINKRTNDTIKTQKINFYTKQNVTFDFSSGFFHSNKVDQGYYLEKRDTLINNVLKENPKKGDISIGALGHISWRYTSSFKAGFNLGASISPFDGKTRYLIGVSAIFGRQNQIGFNIGTSFTKIKELSNAVKEDNLGLYVNSSVTEIPTFDRIRRGIYFGITYNVTSTKKFKDE</sequence>
<feature type="signal peptide" evidence="1">
    <location>
        <begin position="1"/>
        <end position="18"/>
    </location>
</feature>
<evidence type="ECO:0000313" key="3">
    <source>
        <dbReference type="Proteomes" id="UP000092584"/>
    </source>
</evidence>
<keyword evidence="1" id="KW-0732">Signal</keyword>
<evidence type="ECO:0000313" key="2">
    <source>
        <dbReference type="EMBL" id="OBY64599.1"/>
    </source>
</evidence>
<keyword evidence="3" id="KW-1185">Reference proteome</keyword>
<accession>A0A1B8TYM9</accession>